<dbReference type="EC" id="1.3.1.106" evidence="4"/>
<sequence length="255" mass="27072">MVSQGSATTRALILGGTSDASLLAAAVARAGIHAVYSYGGRTRAPADQPLPIRIGGFGGVSGLADYIRREAITHVIDATHPFAAEMSRNAVAACAETGTPLIALERAPWSKAPGDDWIEVVDVNAAVAALPKEPTKVFLAIGRQHIAPFVMKPQHTYTLRFVDPPETTLPFPADVIVSRGPFALDGELEMMCTRGIMCIVARNSGGDGARAKIDAARMLGLPVIMISRPELPERPRVESAAEIMQWLSHRTCLGA</sequence>
<evidence type="ECO:0000256" key="2">
    <source>
        <dbReference type="ARBA" id="ARBA00022573"/>
    </source>
</evidence>
<dbReference type="PANTHER" id="PTHR36925:SF1">
    <property type="entry name" value="COBALT-PRECORRIN-6A REDUCTASE"/>
    <property type="match status" value="1"/>
</dbReference>
<dbReference type="PANTHER" id="PTHR36925">
    <property type="entry name" value="COBALT-PRECORRIN-6A REDUCTASE"/>
    <property type="match status" value="1"/>
</dbReference>
<comment type="caution">
    <text evidence="4">The sequence shown here is derived from an EMBL/GenBank/DDBJ whole genome shotgun (WGS) entry which is preliminary data.</text>
</comment>
<gene>
    <name evidence="4" type="ORF">EAS62_10285</name>
</gene>
<accession>A0ABY0DPD2</accession>
<evidence type="ECO:0000313" key="4">
    <source>
        <dbReference type="EMBL" id="RXG97170.1"/>
    </source>
</evidence>
<keyword evidence="3 4" id="KW-0560">Oxidoreductase</keyword>
<reference evidence="4 5" key="1">
    <citation type="submission" date="2018-10" db="EMBL/GenBank/DDBJ databases">
        <title>Bradyrhizobium sp. nov., isolated from effective nodules of peanut in China.</title>
        <authorList>
            <person name="Li Y."/>
        </authorList>
    </citation>
    <scope>NUCLEOTIDE SEQUENCE [LARGE SCALE GENOMIC DNA]</scope>
    <source>
        <strain evidence="4 5">CCBAU 51781</strain>
    </source>
</reference>
<dbReference type="NCBIfam" id="NF005968">
    <property type="entry name" value="PRK08057.1-2"/>
    <property type="match status" value="1"/>
</dbReference>
<evidence type="ECO:0000313" key="5">
    <source>
        <dbReference type="Proteomes" id="UP000289946"/>
    </source>
</evidence>
<dbReference type="Proteomes" id="UP000289946">
    <property type="component" value="Unassembled WGS sequence"/>
</dbReference>
<dbReference type="EMBL" id="RDRA01000005">
    <property type="protein sequence ID" value="RXG97170.1"/>
    <property type="molecule type" value="Genomic_DNA"/>
</dbReference>
<dbReference type="InterPro" id="IPR003723">
    <property type="entry name" value="Precorrin-6x_reduct"/>
</dbReference>
<proteinExistence type="predicted"/>
<comment type="pathway">
    <text evidence="1">Cofactor biosynthesis; adenosylcobalamin biosynthesis.</text>
</comment>
<dbReference type="GO" id="GO:0016491">
    <property type="term" value="F:oxidoreductase activity"/>
    <property type="evidence" value="ECO:0007669"/>
    <property type="project" value="UniProtKB-KW"/>
</dbReference>
<evidence type="ECO:0000256" key="3">
    <source>
        <dbReference type="ARBA" id="ARBA00023002"/>
    </source>
</evidence>
<dbReference type="RefSeq" id="WP_128939174.1">
    <property type="nucleotide sequence ID" value="NZ_RDRA01000005.1"/>
</dbReference>
<protein>
    <submittedName>
        <fullName evidence="4">Cobalt-precorrin-6A reductase</fullName>
        <ecNumber evidence="4">1.3.1.106</ecNumber>
    </submittedName>
</protein>
<evidence type="ECO:0000256" key="1">
    <source>
        <dbReference type="ARBA" id="ARBA00004953"/>
    </source>
</evidence>
<keyword evidence="5" id="KW-1185">Reference proteome</keyword>
<keyword evidence="2" id="KW-0169">Cobalamin biosynthesis</keyword>
<organism evidence="4 5">
    <name type="scientific">Bradyrhizobium zhanjiangense</name>
    <dbReference type="NCBI Taxonomy" id="1325107"/>
    <lineage>
        <taxon>Bacteria</taxon>
        <taxon>Pseudomonadati</taxon>
        <taxon>Pseudomonadota</taxon>
        <taxon>Alphaproteobacteria</taxon>
        <taxon>Hyphomicrobiales</taxon>
        <taxon>Nitrobacteraceae</taxon>
        <taxon>Bradyrhizobium</taxon>
    </lineage>
</organism>
<dbReference type="Pfam" id="PF02571">
    <property type="entry name" value="CbiJ"/>
    <property type="match status" value="1"/>
</dbReference>
<dbReference type="PROSITE" id="PS51014">
    <property type="entry name" value="COBK_CBIJ"/>
    <property type="match status" value="1"/>
</dbReference>
<name>A0ABY0DPD2_9BRAD</name>
<dbReference type="NCBIfam" id="TIGR00715">
    <property type="entry name" value="precor6x_red"/>
    <property type="match status" value="1"/>
</dbReference>